<keyword evidence="1" id="KW-0472">Membrane</keyword>
<dbReference type="GO" id="GO:1903358">
    <property type="term" value="P:regulation of Golgi organization"/>
    <property type="evidence" value="ECO:0007669"/>
    <property type="project" value="TreeGrafter"/>
</dbReference>
<dbReference type="EMBL" id="QNGE01000118">
    <property type="protein sequence ID" value="KAA3681841.1"/>
    <property type="molecule type" value="Genomic_DNA"/>
</dbReference>
<evidence type="ECO:0000313" key="3">
    <source>
        <dbReference type="Proteomes" id="UP000324629"/>
    </source>
</evidence>
<organism evidence="2 3">
    <name type="scientific">Paragonimus westermani</name>
    <dbReference type="NCBI Taxonomy" id="34504"/>
    <lineage>
        <taxon>Eukaryota</taxon>
        <taxon>Metazoa</taxon>
        <taxon>Spiralia</taxon>
        <taxon>Lophotrochozoa</taxon>
        <taxon>Platyhelminthes</taxon>
        <taxon>Trematoda</taxon>
        <taxon>Digenea</taxon>
        <taxon>Plagiorchiida</taxon>
        <taxon>Troglotremata</taxon>
        <taxon>Troglotrematidae</taxon>
        <taxon>Paragonimus</taxon>
    </lineage>
</organism>
<dbReference type="PANTHER" id="PTHR13250">
    <property type="entry name" value="TF-1 CELL APOPTOSIS RELATED PROTEIN-15"/>
    <property type="match status" value="1"/>
</dbReference>
<feature type="transmembrane region" description="Helical" evidence="1">
    <location>
        <begin position="25"/>
        <end position="46"/>
    </location>
</feature>
<protein>
    <submittedName>
        <fullName evidence="2">Programmed cell death protein 10</fullName>
    </submittedName>
</protein>
<dbReference type="InterPro" id="IPR009652">
    <property type="entry name" value="PDCD10"/>
</dbReference>
<name>A0A5J4P1Z4_9TREM</name>
<reference evidence="2 3" key="1">
    <citation type="journal article" date="2019" name="Gigascience">
        <title>Whole-genome sequence of the oriental lung fluke Paragonimus westermani.</title>
        <authorList>
            <person name="Oey H."/>
            <person name="Zakrzewski M."/>
            <person name="Narain K."/>
            <person name="Devi K.R."/>
            <person name="Agatsuma T."/>
            <person name="Nawaratna S."/>
            <person name="Gobert G.N."/>
            <person name="Jones M.K."/>
            <person name="Ragan M.A."/>
            <person name="McManus D.P."/>
            <person name="Krause L."/>
        </authorList>
    </citation>
    <scope>NUCLEOTIDE SEQUENCE [LARGE SCALE GENOMIC DNA]</scope>
    <source>
        <strain evidence="2 3">IND2009</strain>
    </source>
</reference>
<dbReference type="InterPro" id="IPR053750">
    <property type="entry name" value="PDCD10_Homolog"/>
</dbReference>
<keyword evidence="1" id="KW-0812">Transmembrane</keyword>
<accession>A0A5J4P1Z4</accession>
<comment type="caution">
    <text evidence="2">The sequence shown here is derived from an EMBL/GenBank/DDBJ whole genome shotgun (WGS) entry which is preliminary data.</text>
</comment>
<dbReference type="PANTHER" id="PTHR13250:SF1">
    <property type="entry name" value="PROGRAMMED CELL DEATH PROTEIN 10"/>
    <property type="match status" value="1"/>
</dbReference>
<dbReference type="GO" id="GO:0090443">
    <property type="term" value="C:FAR/SIN/STRIPAK complex"/>
    <property type="evidence" value="ECO:0007669"/>
    <property type="project" value="TreeGrafter"/>
</dbReference>
<dbReference type="Pfam" id="PF06840">
    <property type="entry name" value="PDC10_C"/>
    <property type="match status" value="1"/>
</dbReference>
<dbReference type="AlphaFoldDB" id="A0A5J4P1Z4"/>
<keyword evidence="3" id="KW-1185">Reference proteome</keyword>
<sequence>MVLDSPLLGHVTGCRSLFATRYLDFLVLMPRCFLFVLAFDFVYWFFLNLVCNIIMAAARWPGYGIVSNQHLTVTTQKQVIFEPTFAKVEKRYPGFSQEFIIGLLQRLGVEKEIDLSETSLRIAGFQEGGINRGSRRPYLAEIEAKAQALKASLSTIPDEITDRRAFIELIKLIASAIKQVLDAVTQVLDTLQHGTQRQALDEQKRSFLHYCRQFSTTLKDYFKDNNQQAVYNSANRLVNQANLTLLVIRQFE</sequence>
<evidence type="ECO:0000313" key="2">
    <source>
        <dbReference type="EMBL" id="KAA3681841.1"/>
    </source>
</evidence>
<dbReference type="GO" id="GO:0019901">
    <property type="term" value="F:protein kinase binding"/>
    <property type="evidence" value="ECO:0007669"/>
    <property type="project" value="TreeGrafter"/>
</dbReference>
<evidence type="ECO:0000256" key="1">
    <source>
        <dbReference type="SAM" id="Phobius"/>
    </source>
</evidence>
<proteinExistence type="predicted"/>
<dbReference type="Proteomes" id="UP000324629">
    <property type="component" value="Unassembled WGS sequence"/>
</dbReference>
<keyword evidence="1" id="KW-1133">Transmembrane helix</keyword>
<gene>
    <name evidence="2" type="ORF">DEA37_0002819</name>
</gene>
<dbReference type="Gene3D" id="1.20.120.1950">
    <property type="match status" value="1"/>
</dbReference>